<evidence type="ECO:0000259" key="3">
    <source>
        <dbReference type="PROSITE" id="PS51186"/>
    </source>
</evidence>
<keyword evidence="2" id="KW-0012">Acyltransferase</keyword>
<dbReference type="PROSITE" id="PS51186">
    <property type="entry name" value="GNAT"/>
    <property type="match status" value="1"/>
</dbReference>
<keyword evidence="1 4" id="KW-0808">Transferase</keyword>
<sequence length="177" mass="19973">MWLCYDVMTTYSYRQATDEDVSVVTDVYNEAIVEGGSTTDLVPVGYEERNAWIDKHRDPYAVFVITATDEDGTRRDVGFAAISAFYHRPGYDGVCSLAYYIADDARGRGAGSFAMRMLLDECAARGMRRACTTIFADNSASTGLCERFGFTRYGWMPDVAYDSRHTLHGMSYWYIDL</sequence>
<dbReference type="SUPFAM" id="SSF55729">
    <property type="entry name" value="Acyl-CoA N-acyltransferases (Nat)"/>
    <property type="match status" value="1"/>
</dbReference>
<reference evidence="4 5" key="1">
    <citation type="submission" date="2017-07" db="EMBL/GenBank/DDBJ databases">
        <title>Bifidobacterium novel species.</title>
        <authorList>
            <person name="Lugli G.A."/>
            <person name="Milani C."/>
            <person name="Duranti S."/>
            <person name="Mangifesta M."/>
        </authorList>
    </citation>
    <scope>NUCLEOTIDE SEQUENCE [LARGE SCALE GENOMIC DNA]</scope>
    <source>
        <strain evidence="5">Goo31D</strain>
    </source>
</reference>
<organism evidence="4 5">
    <name type="scientific">Bifidobacterium anseris</name>
    <dbReference type="NCBI Taxonomy" id="2020963"/>
    <lineage>
        <taxon>Bacteria</taxon>
        <taxon>Bacillati</taxon>
        <taxon>Actinomycetota</taxon>
        <taxon>Actinomycetes</taxon>
        <taxon>Bifidobacteriales</taxon>
        <taxon>Bifidobacteriaceae</taxon>
        <taxon>Bifidobacterium</taxon>
    </lineage>
</organism>
<dbReference type="AlphaFoldDB" id="A0A2N5J1L4"/>
<dbReference type="GO" id="GO:0016747">
    <property type="term" value="F:acyltransferase activity, transferring groups other than amino-acyl groups"/>
    <property type="evidence" value="ECO:0007669"/>
    <property type="project" value="InterPro"/>
</dbReference>
<dbReference type="PANTHER" id="PTHR43072:SF23">
    <property type="entry name" value="UPF0039 PROTEIN C11D3.02C"/>
    <property type="match status" value="1"/>
</dbReference>
<evidence type="ECO:0000313" key="5">
    <source>
        <dbReference type="Proteomes" id="UP000234935"/>
    </source>
</evidence>
<evidence type="ECO:0000256" key="2">
    <source>
        <dbReference type="ARBA" id="ARBA00023315"/>
    </source>
</evidence>
<keyword evidence="5" id="KW-1185">Reference proteome</keyword>
<dbReference type="InterPro" id="IPR000182">
    <property type="entry name" value="GNAT_dom"/>
</dbReference>
<protein>
    <submittedName>
        <fullName evidence="4">GNAT family acetyltransferase</fullName>
    </submittedName>
</protein>
<dbReference type="Proteomes" id="UP000234935">
    <property type="component" value="Unassembled WGS sequence"/>
</dbReference>
<proteinExistence type="predicted"/>
<gene>
    <name evidence="4" type="ORF">CGZ88_0258</name>
</gene>
<dbReference type="InterPro" id="IPR016181">
    <property type="entry name" value="Acyl_CoA_acyltransferase"/>
</dbReference>
<evidence type="ECO:0000256" key="1">
    <source>
        <dbReference type="ARBA" id="ARBA00022679"/>
    </source>
</evidence>
<comment type="caution">
    <text evidence="4">The sequence shown here is derived from an EMBL/GenBank/DDBJ whole genome shotgun (WGS) entry which is preliminary data.</text>
</comment>
<accession>A0A2N5J1L4</accession>
<evidence type="ECO:0000313" key="4">
    <source>
        <dbReference type="EMBL" id="PLS28096.1"/>
    </source>
</evidence>
<dbReference type="EMBL" id="NMYC01000001">
    <property type="protein sequence ID" value="PLS28096.1"/>
    <property type="molecule type" value="Genomic_DNA"/>
</dbReference>
<name>A0A2N5J1L4_9BIFI</name>
<dbReference type="Pfam" id="PF13302">
    <property type="entry name" value="Acetyltransf_3"/>
    <property type="match status" value="1"/>
</dbReference>
<dbReference type="PANTHER" id="PTHR43072">
    <property type="entry name" value="N-ACETYLTRANSFERASE"/>
    <property type="match status" value="1"/>
</dbReference>
<dbReference type="Gene3D" id="3.40.630.30">
    <property type="match status" value="1"/>
</dbReference>
<dbReference type="CDD" id="cd04301">
    <property type="entry name" value="NAT_SF"/>
    <property type="match status" value="1"/>
</dbReference>
<feature type="domain" description="N-acetyltransferase" evidence="3">
    <location>
        <begin position="11"/>
        <end position="177"/>
    </location>
</feature>